<sequence length="111" mass="12705">MLRVLLALGVVQSYLLFSKFLQASILRKAGARSLCGSLKHKRMHPISKTNNTLKLHENAFIQFYFADVYGRKTNQVQKHLEIYLYPSSIFGNKHSGFSFLIMSSTGCIYRD</sequence>
<dbReference type="Ensembl" id="ENSCVAT00000020518.1">
    <property type="protein sequence ID" value="ENSCVAP00000013091.1"/>
    <property type="gene ID" value="ENSCVAG00000015556.1"/>
</dbReference>
<reference evidence="1" key="1">
    <citation type="submission" date="2025-08" db="UniProtKB">
        <authorList>
            <consortium name="Ensembl"/>
        </authorList>
    </citation>
    <scope>IDENTIFICATION</scope>
</reference>
<proteinExistence type="predicted"/>
<organism evidence="1 2">
    <name type="scientific">Cyprinodon variegatus</name>
    <name type="common">Sheepshead minnow</name>
    <dbReference type="NCBI Taxonomy" id="28743"/>
    <lineage>
        <taxon>Eukaryota</taxon>
        <taxon>Metazoa</taxon>
        <taxon>Chordata</taxon>
        <taxon>Craniata</taxon>
        <taxon>Vertebrata</taxon>
        <taxon>Euteleostomi</taxon>
        <taxon>Actinopterygii</taxon>
        <taxon>Neopterygii</taxon>
        <taxon>Teleostei</taxon>
        <taxon>Neoteleostei</taxon>
        <taxon>Acanthomorphata</taxon>
        <taxon>Ovalentaria</taxon>
        <taxon>Atherinomorphae</taxon>
        <taxon>Cyprinodontiformes</taxon>
        <taxon>Cyprinodontidae</taxon>
        <taxon>Cyprinodon</taxon>
    </lineage>
</organism>
<dbReference type="AlphaFoldDB" id="A0A3Q2D3H3"/>
<accession>A0A3Q2D3H3</accession>
<reference evidence="1" key="2">
    <citation type="submission" date="2025-09" db="UniProtKB">
        <authorList>
            <consortium name="Ensembl"/>
        </authorList>
    </citation>
    <scope>IDENTIFICATION</scope>
</reference>
<evidence type="ECO:0000313" key="2">
    <source>
        <dbReference type="Proteomes" id="UP000265020"/>
    </source>
</evidence>
<keyword evidence="2" id="KW-1185">Reference proteome</keyword>
<protein>
    <submittedName>
        <fullName evidence="1">Uncharacterized protein</fullName>
    </submittedName>
</protein>
<dbReference type="Proteomes" id="UP000265020">
    <property type="component" value="Unassembled WGS sequence"/>
</dbReference>
<name>A0A3Q2D3H3_CYPVA</name>
<evidence type="ECO:0000313" key="1">
    <source>
        <dbReference type="Ensembl" id="ENSCVAP00000013091.1"/>
    </source>
</evidence>